<dbReference type="Proteomes" id="UP000002009">
    <property type="component" value="Chromosome 8"/>
</dbReference>
<keyword evidence="3" id="KW-1185">Reference proteome</keyword>
<dbReference type="KEGG" id="mis:MICPUN_60904"/>
<protein>
    <submittedName>
        <fullName evidence="2">Uncharacterized protein</fullName>
    </submittedName>
</protein>
<dbReference type="InParanoid" id="C1FGJ7"/>
<evidence type="ECO:0000256" key="1">
    <source>
        <dbReference type="SAM" id="MobiDB-lite"/>
    </source>
</evidence>
<evidence type="ECO:0000313" key="2">
    <source>
        <dbReference type="EMBL" id="ACO69273.1"/>
    </source>
</evidence>
<feature type="region of interest" description="Disordered" evidence="1">
    <location>
        <begin position="19"/>
        <end position="40"/>
    </location>
</feature>
<evidence type="ECO:0000313" key="3">
    <source>
        <dbReference type="Proteomes" id="UP000002009"/>
    </source>
</evidence>
<dbReference type="RefSeq" id="XP_002508015.1">
    <property type="nucleotide sequence ID" value="XM_002507969.1"/>
</dbReference>
<reference evidence="2 3" key="1">
    <citation type="journal article" date="2009" name="Science">
        <title>Green evolution and dynamic adaptations revealed by genomes of the marine picoeukaryotes Micromonas.</title>
        <authorList>
            <person name="Worden A.Z."/>
            <person name="Lee J.H."/>
            <person name="Mock T."/>
            <person name="Rouze P."/>
            <person name="Simmons M.P."/>
            <person name="Aerts A.L."/>
            <person name="Allen A.E."/>
            <person name="Cuvelier M.L."/>
            <person name="Derelle E."/>
            <person name="Everett M.V."/>
            <person name="Foulon E."/>
            <person name="Grimwood J."/>
            <person name="Gundlach H."/>
            <person name="Henrissat B."/>
            <person name="Napoli C."/>
            <person name="McDonald S.M."/>
            <person name="Parker M.S."/>
            <person name="Rombauts S."/>
            <person name="Salamov A."/>
            <person name="Von Dassow P."/>
            <person name="Badger J.H."/>
            <person name="Coutinho P.M."/>
            <person name="Demir E."/>
            <person name="Dubchak I."/>
            <person name="Gentemann C."/>
            <person name="Eikrem W."/>
            <person name="Gready J.E."/>
            <person name="John U."/>
            <person name="Lanier W."/>
            <person name="Lindquist E.A."/>
            <person name="Lucas S."/>
            <person name="Mayer K.F."/>
            <person name="Moreau H."/>
            <person name="Not F."/>
            <person name="Otillar R."/>
            <person name="Panaud O."/>
            <person name="Pangilinan J."/>
            <person name="Paulsen I."/>
            <person name="Piegu B."/>
            <person name="Poliakov A."/>
            <person name="Robbens S."/>
            <person name="Schmutz J."/>
            <person name="Toulza E."/>
            <person name="Wyss T."/>
            <person name="Zelensky A."/>
            <person name="Zhou K."/>
            <person name="Armbrust E.V."/>
            <person name="Bhattacharya D."/>
            <person name="Goodenough U.W."/>
            <person name="Van de Peer Y."/>
            <person name="Grigoriev I.V."/>
        </authorList>
    </citation>
    <scope>NUCLEOTIDE SEQUENCE [LARGE SCALE GENOMIC DNA]</scope>
    <source>
        <strain evidence="3">RCC299 / NOUM17</strain>
    </source>
</reference>
<dbReference type="AlphaFoldDB" id="C1FGJ7"/>
<organism evidence="2 3">
    <name type="scientific">Micromonas commoda (strain RCC299 / NOUM17 / CCMP2709)</name>
    <name type="common">Picoplanktonic green alga</name>
    <dbReference type="NCBI Taxonomy" id="296587"/>
    <lineage>
        <taxon>Eukaryota</taxon>
        <taxon>Viridiplantae</taxon>
        <taxon>Chlorophyta</taxon>
        <taxon>Mamiellophyceae</taxon>
        <taxon>Mamiellales</taxon>
        <taxon>Mamiellaceae</taxon>
        <taxon>Micromonas</taxon>
    </lineage>
</organism>
<name>C1FGJ7_MICCC</name>
<feature type="region of interest" description="Disordered" evidence="1">
    <location>
        <begin position="204"/>
        <end position="241"/>
    </location>
</feature>
<accession>C1FGJ7</accession>
<dbReference type="GeneID" id="8245649"/>
<sequence>MPTYFEKLAAAKQAIAAKSKESYAPPPRLHVDENTGLNRQGLDYVDPINKTKGSVALPPFAKPVVERDEATGEYYVSEDRAYDSTATQAAPELATRFHLERFPIDEQGREGMGPAPFARATFDVVAEQDTQSAPYTHVDHAQYKSVVYDEIIDPYHSEKSPFRIESPMAHGLEKDPSAPKAFGAYTWTSLDAAHPGTNTMRFDVDPSGGPPKMVHQGGGGGRAEGIGPSRQGRAAGGGVGE</sequence>
<dbReference type="EMBL" id="CP001575">
    <property type="protein sequence ID" value="ACO69273.1"/>
    <property type="molecule type" value="Genomic_DNA"/>
</dbReference>
<gene>
    <name evidence="2" type="ORF">MICPUN_60904</name>
</gene>
<proteinExistence type="predicted"/>